<dbReference type="Gene3D" id="2.60.120.10">
    <property type="entry name" value="Jelly Rolls"/>
    <property type="match status" value="1"/>
</dbReference>
<protein>
    <recommendedName>
        <fullName evidence="1">Cyclic nucleotide-binding domain-containing protein</fullName>
    </recommendedName>
</protein>
<dbReference type="InterPro" id="IPR000595">
    <property type="entry name" value="cNMP-bd_dom"/>
</dbReference>
<evidence type="ECO:0000313" key="2">
    <source>
        <dbReference type="EMBL" id="CAD9684204.1"/>
    </source>
</evidence>
<dbReference type="SMART" id="SM00100">
    <property type="entry name" value="cNMP"/>
    <property type="match status" value="1"/>
</dbReference>
<dbReference type="CDD" id="cd00038">
    <property type="entry name" value="CAP_ED"/>
    <property type="match status" value="1"/>
</dbReference>
<dbReference type="InterPro" id="IPR018490">
    <property type="entry name" value="cNMP-bd_dom_sf"/>
</dbReference>
<dbReference type="InterPro" id="IPR014710">
    <property type="entry name" value="RmlC-like_jellyroll"/>
</dbReference>
<dbReference type="SUPFAM" id="SSF51206">
    <property type="entry name" value="cAMP-binding domain-like"/>
    <property type="match status" value="1"/>
</dbReference>
<dbReference type="PROSITE" id="PS50042">
    <property type="entry name" value="CNMP_BINDING_3"/>
    <property type="match status" value="1"/>
</dbReference>
<evidence type="ECO:0000259" key="1">
    <source>
        <dbReference type="PROSITE" id="PS50042"/>
    </source>
</evidence>
<accession>A0A7S2RY98</accession>
<reference evidence="2" key="1">
    <citation type="submission" date="2021-01" db="EMBL/GenBank/DDBJ databases">
        <authorList>
            <person name="Corre E."/>
            <person name="Pelletier E."/>
            <person name="Niang G."/>
            <person name="Scheremetjew M."/>
            <person name="Finn R."/>
            <person name="Kale V."/>
            <person name="Holt S."/>
            <person name="Cochrane G."/>
            <person name="Meng A."/>
            <person name="Brown T."/>
            <person name="Cohen L."/>
        </authorList>
    </citation>
    <scope>NUCLEOTIDE SEQUENCE</scope>
    <source>
        <strain evidence="2">NY070348D</strain>
    </source>
</reference>
<feature type="domain" description="Cyclic nucleotide-binding" evidence="1">
    <location>
        <begin position="82"/>
        <end position="204"/>
    </location>
</feature>
<dbReference type="Pfam" id="PF00027">
    <property type="entry name" value="cNMP_binding"/>
    <property type="match status" value="1"/>
</dbReference>
<organism evidence="2">
    <name type="scientific">Mucochytrium quahogii</name>
    <dbReference type="NCBI Taxonomy" id="96639"/>
    <lineage>
        <taxon>Eukaryota</taxon>
        <taxon>Sar</taxon>
        <taxon>Stramenopiles</taxon>
        <taxon>Bigyra</taxon>
        <taxon>Labyrinthulomycetes</taxon>
        <taxon>Thraustochytrida</taxon>
        <taxon>Thraustochytriidae</taxon>
        <taxon>Mucochytrium</taxon>
    </lineage>
</organism>
<dbReference type="AlphaFoldDB" id="A0A7S2RY98"/>
<sequence length="497" mass="54885">MGANSQDASEQLKHELVDMVAVEEEEYHSHVEVDHLDHAPGMSDTPRSLSGSLGSIVRWVSDSFGGKKYEKKLLENLRRSTMFRYCTESSRLTLANSMELEVFKKGDVLMIQGEPQSSAIIIVEGEVARLRLIDDQLHHMATLGSNGSGATIGMLHLLREEKSFNTVRAMSDGAAFRVSAEVFRELLDESPEFSQEVVFSLCKEVRRSSRMKRTPLFLQSGKAMPAAPLPWFAVSCAAGLEAFYRSAMNSVLNAQLSGQPRGPLFPNMQIQLPVRVLYINGFKGLRHVLDSRIAISEFDDPELVGMGLAILPGLAMTPISSILEACNAGNTNPEPLSKRWTRGLVPRCAREVIFGIGINQLSDFCEERMELFDSPNLKNMGGSLVAGLLAGYFSHVPHNLSTLKLLYPKKSYRELFKQLETPWANRFDKEFGKLGKNDATRQSFRKVAIPILSCLLPKGSLLRSAQIAGSFIIINSAVNALSHINVNVSVSRTPSSN</sequence>
<proteinExistence type="predicted"/>
<dbReference type="EMBL" id="HBHK01013276">
    <property type="protein sequence ID" value="CAD9684204.1"/>
    <property type="molecule type" value="Transcribed_RNA"/>
</dbReference>
<gene>
    <name evidence="2" type="ORF">QSP1433_LOCUS8349</name>
</gene>
<name>A0A7S2RY98_9STRA</name>